<accession>A0A8K0P4J5</accession>
<dbReference type="PANTHER" id="PTHR45695:SF26">
    <property type="entry name" value="NEUROPEPTIDE CCHAMIDE-1 RECEPTOR"/>
    <property type="match status" value="1"/>
</dbReference>
<dbReference type="PROSITE" id="PS51257">
    <property type="entry name" value="PROKAR_LIPOPROTEIN"/>
    <property type="match status" value="1"/>
</dbReference>
<evidence type="ECO:0000259" key="10">
    <source>
        <dbReference type="PROSITE" id="PS50262"/>
    </source>
</evidence>
<reference evidence="11" key="2">
    <citation type="submission" date="2017-10" db="EMBL/GenBank/DDBJ databases">
        <title>Ladona fulva Genome sequencing and assembly.</title>
        <authorList>
            <person name="Murali S."/>
            <person name="Richards S."/>
            <person name="Bandaranaike D."/>
            <person name="Bellair M."/>
            <person name="Blankenburg K."/>
            <person name="Chao H."/>
            <person name="Dinh H."/>
            <person name="Doddapaneni H."/>
            <person name="Dugan-Rocha S."/>
            <person name="Elkadiri S."/>
            <person name="Gnanaolivu R."/>
            <person name="Hernandez B."/>
            <person name="Skinner E."/>
            <person name="Javaid M."/>
            <person name="Lee S."/>
            <person name="Li M."/>
            <person name="Ming W."/>
            <person name="Munidasa M."/>
            <person name="Muniz J."/>
            <person name="Nguyen L."/>
            <person name="Hughes D."/>
            <person name="Osuji N."/>
            <person name="Pu L.-L."/>
            <person name="Puazo M."/>
            <person name="Qu C."/>
            <person name="Quiroz J."/>
            <person name="Raj R."/>
            <person name="Weissenberger G."/>
            <person name="Xin Y."/>
            <person name="Zou X."/>
            <person name="Han Y."/>
            <person name="Worley K."/>
            <person name="Muzny D."/>
            <person name="Gibbs R."/>
        </authorList>
    </citation>
    <scope>NUCLEOTIDE SEQUENCE</scope>
    <source>
        <strain evidence="11">Sampled in the wild</strain>
    </source>
</reference>
<feature type="transmembrane region" description="Helical" evidence="9">
    <location>
        <begin position="6"/>
        <end position="25"/>
    </location>
</feature>
<comment type="caution">
    <text evidence="11">The sequence shown here is derived from an EMBL/GenBank/DDBJ whole genome shotgun (WGS) entry which is preliminary data.</text>
</comment>
<keyword evidence="8" id="KW-0807">Transducer</keyword>
<evidence type="ECO:0000256" key="6">
    <source>
        <dbReference type="ARBA" id="ARBA00023136"/>
    </source>
</evidence>
<evidence type="ECO:0000256" key="8">
    <source>
        <dbReference type="ARBA" id="ARBA00023224"/>
    </source>
</evidence>
<comment type="similarity">
    <text evidence="2">Belongs to the G-protein coupled receptor 1 family.</text>
</comment>
<evidence type="ECO:0000256" key="5">
    <source>
        <dbReference type="ARBA" id="ARBA00023040"/>
    </source>
</evidence>
<dbReference type="AlphaFoldDB" id="A0A8K0P4J5"/>
<dbReference type="GO" id="GO:0005886">
    <property type="term" value="C:plasma membrane"/>
    <property type="evidence" value="ECO:0007669"/>
    <property type="project" value="TreeGrafter"/>
</dbReference>
<keyword evidence="6 9" id="KW-0472">Membrane</keyword>
<dbReference type="PROSITE" id="PS50262">
    <property type="entry name" value="G_PROTEIN_RECEP_F1_2"/>
    <property type="match status" value="1"/>
</dbReference>
<dbReference type="InterPro" id="IPR017452">
    <property type="entry name" value="GPCR_Rhodpsn_7TM"/>
</dbReference>
<evidence type="ECO:0000256" key="9">
    <source>
        <dbReference type="SAM" id="Phobius"/>
    </source>
</evidence>
<dbReference type="Proteomes" id="UP000792457">
    <property type="component" value="Unassembled WGS sequence"/>
</dbReference>
<evidence type="ECO:0000313" key="11">
    <source>
        <dbReference type="EMBL" id="KAG8230674.1"/>
    </source>
</evidence>
<evidence type="ECO:0000256" key="1">
    <source>
        <dbReference type="ARBA" id="ARBA00004141"/>
    </source>
</evidence>
<dbReference type="OrthoDB" id="10049706at2759"/>
<evidence type="ECO:0000256" key="2">
    <source>
        <dbReference type="ARBA" id="ARBA00010663"/>
    </source>
</evidence>
<dbReference type="GO" id="GO:0008188">
    <property type="term" value="F:neuropeptide receptor activity"/>
    <property type="evidence" value="ECO:0007669"/>
    <property type="project" value="TreeGrafter"/>
</dbReference>
<gene>
    <name evidence="11" type="ORF">J437_LFUL010488</name>
</gene>
<sequence>MVMFKFLTYYVIPLTIIACFYILMAKHLEASTRNMPGEAVTQVGRQQSTQIRARKKVAKMVLAFVVIFILCFLPYHTFMLWFNFYPYSREVYDDYWHAFRIVGFCLSFINSCVNPIALYCVSRAFRKHYNRYLFCCFLSSNQRSGLIARQRHASTCESSNTLVHFNSTFRRQDEETVTTNFHLDKT</sequence>
<evidence type="ECO:0000256" key="4">
    <source>
        <dbReference type="ARBA" id="ARBA00022989"/>
    </source>
</evidence>
<evidence type="ECO:0000256" key="7">
    <source>
        <dbReference type="ARBA" id="ARBA00023170"/>
    </source>
</evidence>
<name>A0A8K0P4J5_LADFU</name>
<dbReference type="SUPFAM" id="SSF81321">
    <property type="entry name" value="Family A G protein-coupled receptor-like"/>
    <property type="match status" value="1"/>
</dbReference>
<dbReference type="PRINTS" id="PR00237">
    <property type="entry name" value="GPCRRHODOPSN"/>
</dbReference>
<keyword evidence="7" id="KW-0675">Receptor</keyword>
<feature type="domain" description="G-protein coupled receptors family 1 profile" evidence="10">
    <location>
        <begin position="1"/>
        <end position="118"/>
    </location>
</feature>
<proteinExistence type="inferred from homology"/>
<dbReference type="Pfam" id="PF00001">
    <property type="entry name" value="7tm_1"/>
    <property type="match status" value="1"/>
</dbReference>
<feature type="transmembrane region" description="Helical" evidence="9">
    <location>
        <begin position="101"/>
        <end position="121"/>
    </location>
</feature>
<evidence type="ECO:0000313" key="12">
    <source>
        <dbReference type="Proteomes" id="UP000792457"/>
    </source>
</evidence>
<keyword evidence="5" id="KW-0297">G-protein coupled receptor</keyword>
<keyword evidence="12" id="KW-1185">Reference proteome</keyword>
<feature type="transmembrane region" description="Helical" evidence="9">
    <location>
        <begin position="60"/>
        <end position="81"/>
    </location>
</feature>
<dbReference type="InterPro" id="IPR000276">
    <property type="entry name" value="GPCR_Rhodpsn"/>
</dbReference>
<dbReference type="PANTHER" id="PTHR45695">
    <property type="entry name" value="LEUCOKININ RECEPTOR-RELATED"/>
    <property type="match status" value="1"/>
</dbReference>
<reference evidence="11" key="1">
    <citation type="submission" date="2013-04" db="EMBL/GenBank/DDBJ databases">
        <authorList>
            <person name="Qu J."/>
            <person name="Murali S.C."/>
            <person name="Bandaranaike D."/>
            <person name="Bellair M."/>
            <person name="Blankenburg K."/>
            <person name="Chao H."/>
            <person name="Dinh H."/>
            <person name="Doddapaneni H."/>
            <person name="Downs B."/>
            <person name="Dugan-Rocha S."/>
            <person name="Elkadiri S."/>
            <person name="Gnanaolivu R.D."/>
            <person name="Hernandez B."/>
            <person name="Javaid M."/>
            <person name="Jayaseelan J.C."/>
            <person name="Lee S."/>
            <person name="Li M."/>
            <person name="Ming W."/>
            <person name="Munidasa M."/>
            <person name="Muniz J."/>
            <person name="Nguyen L."/>
            <person name="Ongeri F."/>
            <person name="Osuji N."/>
            <person name="Pu L.-L."/>
            <person name="Puazo M."/>
            <person name="Qu C."/>
            <person name="Quiroz J."/>
            <person name="Raj R."/>
            <person name="Weissenberger G."/>
            <person name="Xin Y."/>
            <person name="Zou X."/>
            <person name="Han Y."/>
            <person name="Richards S."/>
            <person name="Worley K."/>
            <person name="Muzny D."/>
            <person name="Gibbs R."/>
        </authorList>
    </citation>
    <scope>NUCLEOTIDE SEQUENCE</scope>
    <source>
        <strain evidence="11">Sampled in the wild</strain>
    </source>
</reference>
<organism evidence="11 12">
    <name type="scientific">Ladona fulva</name>
    <name type="common">Scarce chaser dragonfly</name>
    <name type="synonym">Libellula fulva</name>
    <dbReference type="NCBI Taxonomy" id="123851"/>
    <lineage>
        <taxon>Eukaryota</taxon>
        <taxon>Metazoa</taxon>
        <taxon>Ecdysozoa</taxon>
        <taxon>Arthropoda</taxon>
        <taxon>Hexapoda</taxon>
        <taxon>Insecta</taxon>
        <taxon>Pterygota</taxon>
        <taxon>Palaeoptera</taxon>
        <taxon>Odonata</taxon>
        <taxon>Epiprocta</taxon>
        <taxon>Anisoptera</taxon>
        <taxon>Libelluloidea</taxon>
        <taxon>Libellulidae</taxon>
        <taxon>Ladona</taxon>
    </lineage>
</organism>
<dbReference type="Gene3D" id="1.20.1070.10">
    <property type="entry name" value="Rhodopsin 7-helix transmembrane proteins"/>
    <property type="match status" value="1"/>
</dbReference>
<keyword evidence="3 9" id="KW-0812">Transmembrane</keyword>
<protein>
    <recommendedName>
        <fullName evidence="10">G-protein coupled receptors family 1 profile domain-containing protein</fullName>
    </recommendedName>
</protein>
<keyword evidence="4 9" id="KW-1133">Transmembrane helix</keyword>
<evidence type="ECO:0000256" key="3">
    <source>
        <dbReference type="ARBA" id="ARBA00022692"/>
    </source>
</evidence>
<comment type="subcellular location">
    <subcellularLocation>
        <location evidence="1">Membrane</location>
        <topology evidence="1">Multi-pass membrane protein</topology>
    </subcellularLocation>
</comment>
<dbReference type="EMBL" id="KZ308502">
    <property type="protein sequence ID" value="KAG8230674.1"/>
    <property type="molecule type" value="Genomic_DNA"/>
</dbReference>